<name>A0ABV6U1H4_9ACTN</name>
<evidence type="ECO:0000313" key="3">
    <source>
        <dbReference type="EMBL" id="MFC0860966.1"/>
    </source>
</evidence>
<sequence length="89" mass="9975">MAEIFVSDGSWTFDGEHLRIVPGSGKDVHELRKVLGELMVPLEAIAADDHDDHDVLIRRLSDLGELHRSGVLTDEEFSTAKQALLRRLQ</sequence>
<gene>
    <name evidence="3" type="ORF">ACFHYQ_01520</name>
</gene>
<feature type="domain" description="DUF4429" evidence="2">
    <location>
        <begin position="11"/>
        <end position="47"/>
    </location>
</feature>
<protein>
    <submittedName>
        <fullName evidence="3">SHOCT domain-containing protein</fullName>
    </submittedName>
</protein>
<dbReference type="Pfam" id="PF14472">
    <property type="entry name" value="DUF4429"/>
    <property type="match status" value="1"/>
</dbReference>
<organism evidence="3 4">
    <name type="scientific">Sphaerimonospora cavernae</name>
    <dbReference type="NCBI Taxonomy" id="1740611"/>
    <lineage>
        <taxon>Bacteria</taxon>
        <taxon>Bacillati</taxon>
        <taxon>Actinomycetota</taxon>
        <taxon>Actinomycetes</taxon>
        <taxon>Streptosporangiales</taxon>
        <taxon>Streptosporangiaceae</taxon>
        <taxon>Sphaerimonospora</taxon>
    </lineage>
</organism>
<keyword evidence="4" id="KW-1185">Reference proteome</keyword>
<feature type="domain" description="SHOCT" evidence="1">
    <location>
        <begin position="59"/>
        <end position="85"/>
    </location>
</feature>
<dbReference type="Proteomes" id="UP001589870">
    <property type="component" value="Unassembled WGS sequence"/>
</dbReference>
<evidence type="ECO:0000313" key="4">
    <source>
        <dbReference type="Proteomes" id="UP001589870"/>
    </source>
</evidence>
<evidence type="ECO:0000259" key="1">
    <source>
        <dbReference type="Pfam" id="PF09851"/>
    </source>
</evidence>
<reference evidence="3 4" key="1">
    <citation type="submission" date="2024-09" db="EMBL/GenBank/DDBJ databases">
        <authorList>
            <person name="Sun Q."/>
            <person name="Mori K."/>
        </authorList>
    </citation>
    <scope>NUCLEOTIDE SEQUENCE [LARGE SCALE GENOMIC DNA]</scope>
    <source>
        <strain evidence="3 4">TBRC 1851</strain>
    </source>
</reference>
<dbReference type="RefSeq" id="WP_394299221.1">
    <property type="nucleotide sequence ID" value="NZ_JBHMQT010000003.1"/>
</dbReference>
<accession>A0ABV6U1H4</accession>
<proteinExistence type="predicted"/>
<comment type="caution">
    <text evidence="3">The sequence shown here is derived from an EMBL/GenBank/DDBJ whole genome shotgun (WGS) entry which is preliminary data.</text>
</comment>
<dbReference type="Pfam" id="PF09851">
    <property type="entry name" value="SHOCT"/>
    <property type="match status" value="1"/>
</dbReference>
<evidence type="ECO:0000259" key="2">
    <source>
        <dbReference type="Pfam" id="PF14472"/>
    </source>
</evidence>
<dbReference type="EMBL" id="JBHMQT010000003">
    <property type="protein sequence ID" value="MFC0860966.1"/>
    <property type="molecule type" value="Genomic_DNA"/>
</dbReference>
<dbReference type="InterPro" id="IPR018649">
    <property type="entry name" value="SHOCT"/>
</dbReference>
<dbReference type="InterPro" id="IPR027860">
    <property type="entry name" value="DUF4429"/>
</dbReference>